<comment type="function">
    <text evidence="2">Functions in two distinct reactions of the de novo folate biosynthetic pathway. Catalyzes the addition of a glutamate residue to dihydropteroate (7,8-dihydropteroate or H2Pte) to form dihydrofolate (7,8-dihydrofolate monoglutamate or H2Pte-Glu). Also catalyzes successive additions of L-glutamate to tetrahydrofolate or 10-formyltetrahydrofolate or 5,10-methylenetetrahydrofolate, leading to folylpolyglutamate derivatives.</text>
</comment>
<comment type="pathway">
    <text evidence="4">Cofactor biosynthesis; tetrahydrofolylpolyglutamate biosynthesis.</text>
</comment>
<comment type="similarity">
    <text evidence="5 23">Belongs to the folylpolyglutamate synthase family.</text>
</comment>
<dbReference type="PROSITE" id="PS01012">
    <property type="entry name" value="FOLYLPOLYGLU_SYNT_2"/>
    <property type="match status" value="1"/>
</dbReference>
<evidence type="ECO:0000256" key="10">
    <source>
        <dbReference type="ARBA" id="ARBA00022598"/>
    </source>
</evidence>
<reference evidence="26" key="1">
    <citation type="journal article" date="2020" name="mSystems">
        <title>Genome- and Community-Level Interaction Insights into Carbon Utilization and Element Cycling Functions of Hydrothermarchaeota in Hydrothermal Sediment.</title>
        <authorList>
            <person name="Zhou Z."/>
            <person name="Liu Y."/>
            <person name="Xu W."/>
            <person name="Pan J."/>
            <person name="Luo Z.H."/>
            <person name="Li M."/>
        </authorList>
    </citation>
    <scope>NUCLEOTIDE SEQUENCE [LARGE SCALE GENOMIC DNA]</scope>
    <source>
        <strain evidence="26">SpSt-6</strain>
    </source>
</reference>
<evidence type="ECO:0000256" key="19">
    <source>
        <dbReference type="ARBA" id="ARBA00047493"/>
    </source>
</evidence>
<dbReference type="GO" id="GO:0046872">
    <property type="term" value="F:metal ion binding"/>
    <property type="evidence" value="ECO:0007669"/>
    <property type="project" value="UniProtKB-KW"/>
</dbReference>
<comment type="pathway">
    <text evidence="3">Cofactor biosynthesis; tetrahydrofolate biosynthesis; 7,8-dihydrofolate from 2-amino-4-hydroxy-6-hydroxymethyl-7,8-dihydropteridine diphosphate and 4-aminobenzoate: step 2/2.</text>
</comment>
<comment type="caution">
    <text evidence="26">The sequence shown here is derived from an EMBL/GenBank/DDBJ whole genome shotgun (WGS) entry which is preliminary data.</text>
</comment>
<comment type="catalytic activity">
    <reaction evidence="20">
        <text>10-formyltetrahydrofolyl-(gamma-L-Glu)(n) + L-glutamate + ATP = 10-formyltetrahydrofolyl-(gamma-L-Glu)(n+1) + ADP + phosphate + H(+)</text>
        <dbReference type="Rhea" id="RHEA:51904"/>
        <dbReference type="Rhea" id="RHEA-COMP:13088"/>
        <dbReference type="Rhea" id="RHEA-COMP:14300"/>
        <dbReference type="ChEBI" id="CHEBI:15378"/>
        <dbReference type="ChEBI" id="CHEBI:29985"/>
        <dbReference type="ChEBI" id="CHEBI:30616"/>
        <dbReference type="ChEBI" id="CHEBI:43474"/>
        <dbReference type="ChEBI" id="CHEBI:134413"/>
        <dbReference type="ChEBI" id="CHEBI:456216"/>
        <dbReference type="EC" id="6.3.2.17"/>
    </reaction>
</comment>
<dbReference type="GO" id="GO:0046656">
    <property type="term" value="P:folic acid biosynthetic process"/>
    <property type="evidence" value="ECO:0007669"/>
    <property type="project" value="UniProtKB-KW"/>
</dbReference>
<dbReference type="SUPFAM" id="SSF53244">
    <property type="entry name" value="MurD-like peptide ligases, peptide-binding domain"/>
    <property type="match status" value="1"/>
</dbReference>
<keyword evidence="10 23" id="KW-0436">Ligase</keyword>
<keyword evidence="12 23" id="KW-0547">Nucleotide-binding</keyword>
<dbReference type="GO" id="GO:0004326">
    <property type="term" value="F:tetrahydrofolylpolyglutamate synthase activity"/>
    <property type="evidence" value="ECO:0007669"/>
    <property type="project" value="UniProtKB-EC"/>
</dbReference>
<dbReference type="NCBIfam" id="TIGR01499">
    <property type="entry name" value="folC"/>
    <property type="match status" value="1"/>
</dbReference>
<dbReference type="InterPro" id="IPR001645">
    <property type="entry name" value="Folylpolyglutamate_synth"/>
</dbReference>
<comment type="subunit">
    <text evidence="6">Monomer.</text>
</comment>
<protein>
    <recommendedName>
        <fullName evidence="9">Dihydrofolate synthase/folylpolyglutamate synthase</fullName>
        <ecNumber evidence="7">6.3.2.12</ecNumber>
        <ecNumber evidence="8">6.3.2.17</ecNumber>
    </recommendedName>
    <alternativeName>
        <fullName evidence="18">Folylpoly-gamma-glutamate synthetase-dihydrofolate synthetase</fullName>
    </alternativeName>
    <alternativeName>
        <fullName evidence="16">Folylpolyglutamate synthetase</fullName>
    </alternativeName>
    <alternativeName>
        <fullName evidence="17">Tetrahydrofolylpolyglutamate synthase</fullName>
    </alternativeName>
</protein>
<evidence type="ECO:0000256" key="21">
    <source>
        <dbReference type="ARBA" id="ARBA00049035"/>
    </source>
</evidence>
<evidence type="ECO:0000256" key="20">
    <source>
        <dbReference type="ARBA" id="ARBA00047808"/>
    </source>
</evidence>
<evidence type="ECO:0000256" key="12">
    <source>
        <dbReference type="ARBA" id="ARBA00022741"/>
    </source>
</evidence>
<name>A0A7C4JRY7_9BACT</name>
<dbReference type="EC" id="6.3.2.12" evidence="7"/>
<dbReference type="Gene3D" id="3.90.190.20">
    <property type="entry name" value="Mur ligase, C-terminal domain"/>
    <property type="match status" value="1"/>
</dbReference>
<keyword evidence="13 23" id="KW-0067">ATP-binding</keyword>
<evidence type="ECO:0000256" key="5">
    <source>
        <dbReference type="ARBA" id="ARBA00008276"/>
    </source>
</evidence>
<dbReference type="GO" id="GO:0008841">
    <property type="term" value="F:dihydrofolate synthase activity"/>
    <property type="evidence" value="ECO:0007669"/>
    <property type="project" value="UniProtKB-EC"/>
</dbReference>
<evidence type="ECO:0000259" key="25">
    <source>
        <dbReference type="Pfam" id="PF08245"/>
    </source>
</evidence>
<comment type="cofactor">
    <cofactor evidence="1">
        <name>Mg(2+)</name>
        <dbReference type="ChEBI" id="CHEBI:18420"/>
    </cofactor>
</comment>
<dbReference type="InterPro" id="IPR018109">
    <property type="entry name" value="Folylpolyglutamate_synth_CS"/>
</dbReference>
<dbReference type="FunFam" id="3.40.1190.10:FF:000004">
    <property type="entry name" value="Dihydrofolate synthase/folylpolyglutamate synthase"/>
    <property type="match status" value="1"/>
</dbReference>
<evidence type="ECO:0000256" key="8">
    <source>
        <dbReference type="ARBA" id="ARBA00013025"/>
    </source>
</evidence>
<evidence type="ECO:0000256" key="17">
    <source>
        <dbReference type="ARBA" id="ARBA00030592"/>
    </source>
</evidence>
<keyword evidence="11" id="KW-0479">Metal-binding</keyword>
<evidence type="ECO:0000256" key="9">
    <source>
        <dbReference type="ARBA" id="ARBA00019357"/>
    </source>
</evidence>
<comment type="catalytic activity">
    <reaction evidence="19">
        <text>(6S)-5,6,7,8-tetrahydrofolyl-(gamma-L-Glu)(n) + L-glutamate + ATP = (6S)-5,6,7,8-tetrahydrofolyl-(gamma-L-Glu)(n+1) + ADP + phosphate + H(+)</text>
        <dbReference type="Rhea" id="RHEA:10580"/>
        <dbReference type="Rhea" id="RHEA-COMP:14738"/>
        <dbReference type="Rhea" id="RHEA-COMP:14740"/>
        <dbReference type="ChEBI" id="CHEBI:15378"/>
        <dbReference type="ChEBI" id="CHEBI:29985"/>
        <dbReference type="ChEBI" id="CHEBI:30616"/>
        <dbReference type="ChEBI" id="CHEBI:43474"/>
        <dbReference type="ChEBI" id="CHEBI:141005"/>
        <dbReference type="ChEBI" id="CHEBI:456216"/>
        <dbReference type="EC" id="6.3.2.17"/>
    </reaction>
</comment>
<dbReference type="PANTHER" id="PTHR11136:SF0">
    <property type="entry name" value="DIHYDROFOLATE SYNTHETASE-RELATED"/>
    <property type="match status" value="1"/>
</dbReference>
<dbReference type="Pfam" id="PF08245">
    <property type="entry name" value="Mur_ligase_M"/>
    <property type="match status" value="1"/>
</dbReference>
<dbReference type="EC" id="6.3.2.17" evidence="8"/>
<dbReference type="InterPro" id="IPR013221">
    <property type="entry name" value="Mur_ligase_cen"/>
</dbReference>
<dbReference type="PIRSF" id="PIRSF001563">
    <property type="entry name" value="Folylpolyglu_synth"/>
    <property type="match status" value="1"/>
</dbReference>
<evidence type="ECO:0000256" key="1">
    <source>
        <dbReference type="ARBA" id="ARBA00001946"/>
    </source>
</evidence>
<accession>A0A7C4JRY7</accession>
<evidence type="ECO:0000256" key="11">
    <source>
        <dbReference type="ARBA" id="ARBA00022723"/>
    </source>
</evidence>
<evidence type="ECO:0000256" key="7">
    <source>
        <dbReference type="ARBA" id="ARBA00013023"/>
    </source>
</evidence>
<evidence type="ECO:0000256" key="22">
    <source>
        <dbReference type="ARBA" id="ARBA00049161"/>
    </source>
</evidence>
<dbReference type="EMBL" id="DSZN01000021">
    <property type="protein sequence ID" value="HGQ85048.1"/>
    <property type="molecule type" value="Genomic_DNA"/>
</dbReference>
<evidence type="ECO:0000256" key="23">
    <source>
        <dbReference type="PIRNR" id="PIRNR001563"/>
    </source>
</evidence>
<evidence type="ECO:0000313" key="26">
    <source>
        <dbReference type="EMBL" id="HGQ85048.1"/>
    </source>
</evidence>
<feature type="domain" description="Mur ligase C-terminal" evidence="24">
    <location>
        <begin position="286"/>
        <end position="410"/>
    </location>
</feature>
<sequence length="429" mass="49074">MGKNYLEWLNSYQFHGIKPGLKRIKEILKRLGNPHQNIATIHIAGTNGKGSTSAILSEILSQHGFKVGLYTSPHLFRINERFKINGKEIEDSKLNEYLKRIKLELKDYPATYFEITTALAFLYFFEEKVDIAVIECGLGGRLDATNVIKPEVSIITSIGWDHTKYLGNTLEKIALEKAGIMKKETPCVLGNVSENLFPIFQKKETLLKAPLYILGKDFNIELNERKNWNYKGDYSFKDLELNLKGFYQGSNLSCALKALEILEKKRFLKISEEKLKIALTKVKMPGRYETLKIKDKTILIDTAHNLDGFIALKSSLIKDNFKDFLLVLGITNDDGEKPFDKMLEILIPLAKEIYLCQFNSPRKIVTLEDWKLALKNLSLEINNIKFIEDCEKAVKMSLESSFEKILVTGSIYFVGEYLRIINNSLKSHN</sequence>
<evidence type="ECO:0000256" key="18">
    <source>
        <dbReference type="ARBA" id="ARBA00032510"/>
    </source>
</evidence>
<dbReference type="PANTHER" id="PTHR11136">
    <property type="entry name" value="FOLYLPOLYGLUTAMATE SYNTHASE-RELATED"/>
    <property type="match status" value="1"/>
</dbReference>
<evidence type="ECO:0000256" key="2">
    <source>
        <dbReference type="ARBA" id="ARBA00002714"/>
    </source>
</evidence>
<proteinExistence type="inferred from homology"/>
<evidence type="ECO:0000256" key="14">
    <source>
        <dbReference type="ARBA" id="ARBA00022842"/>
    </source>
</evidence>
<dbReference type="InterPro" id="IPR036615">
    <property type="entry name" value="Mur_ligase_C_dom_sf"/>
</dbReference>
<dbReference type="AlphaFoldDB" id="A0A7C4JRY7"/>
<evidence type="ECO:0000256" key="16">
    <source>
        <dbReference type="ARBA" id="ARBA00030048"/>
    </source>
</evidence>
<evidence type="ECO:0000259" key="24">
    <source>
        <dbReference type="Pfam" id="PF02875"/>
    </source>
</evidence>
<dbReference type="Gene3D" id="3.40.1190.10">
    <property type="entry name" value="Mur-like, catalytic domain"/>
    <property type="match status" value="1"/>
</dbReference>
<evidence type="ECO:0000256" key="4">
    <source>
        <dbReference type="ARBA" id="ARBA00005150"/>
    </source>
</evidence>
<feature type="domain" description="Mur ligase central" evidence="25">
    <location>
        <begin position="43"/>
        <end position="257"/>
    </location>
</feature>
<organism evidence="26">
    <name type="scientific">Thermodesulfobacterium geofontis</name>
    <dbReference type="NCBI Taxonomy" id="1295609"/>
    <lineage>
        <taxon>Bacteria</taxon>
        <taxon>Pseudomonadati</taxon>
        <taxon>Thermodesulfobacteriota</taxon>
        <taxon>Thermodesulfobacteria</taxon>
        <taxon>Thermodesulfobacteriales</taxon>
        <taxon>Thermodesulfobacteriaceae</taxon>
        <taxon>Thermodesulfobacterium</taxon>
    </lineage>
</organism>
<comment type="catalytic activity">
    <reaction evidence="22">
        <text>7,8-dihydropteroate + L-glutamate + ATP = 7,8-dihydrofolate + ADP + phosphate + H(+)</text>
        <dbReference type="Rhea" id="RHEA:23584"/>
        <dbReference type="ChEBI" id="CHEBI:15378"/>
        <dbReference type="ChEBI" id="CHEBI:17839"/>
        <dbReference type="ChEBI" id="CHEBI:29985"/>
        <dbReference type="ChEBI" id="CHEBI:30616"/>
        <dbReference type="ChEBI" id="CHEBI:43474"/>
        <dbReference type="ChEBI" id="CHEBI:57451"/>
        <dbReference type="ChEBI" id="CHEBI:456216"/>
        <dbReference type="EC" id="6.3.2.12"/>
    </reaction>
</comment>
<evidence type="ECO:0000256" key="15">
    <source>
        <dbReference type="ARBA" id="ARBA00022909"/>
    </source>
</evidence>
<dbReference type="Pfam" id="PF02875">
    <property type="entry name" value="Mur_ligase_C"/>
    <property type="match status" value="1"/>
</dbReference>
<dbReference type="InterPro" id="IPR036565">
    <property type="entry name" value="Mur-like_cat_sf"/>
</dbReference>
<dbReference type="GO" id="GO:0005737">
    <property type="term" value="C:cytoplasm"/>
    <property type="evidence" value="ECO:0007669"/>
    <property type="project" value="TreeGrafter"/>
</dbReference>
<evidence type="ECO:0000256" key="6">
    <source>
        <dbReference type="ARBA" id="ARBA00011245"/>
    </source>
</evidence>
<gene>
    <name evidence="26" type="ORF">ENT66_01260</name>
</gene>
<keyword evidence="14" id="KW-0460">Magnesium</keyword>
<evidence type="ECO:0000256" key="3">
    <source>
        <dbReference type="ARBA" id="ARBA00004799"/>
    </source>
</evidence>
<evidence type="ECO:0000256" key="13">
    <source>
        <dbReference type="ARBA" id="ARBA00022840"/>
    </source>
</evidence>
<dbReference type="GO" id="GO:0005524">
    <property type="term" value="F:ATP binding"/>
    <property type="evidence" value="ECO:0007669"/>
    <property type="project" value="UniProtKB-KW"/>
</dbReference>
<keyword evidence="15" id="KW-0289">Folate biosynthesis</keyword>
<dbReference type="SUPFAM" id="SSF53623">
    <property type="entry name" value="MurD-like peptide ligases, catalytic domain"/>
    <property type="match status" value="1"/>
</dbReference>
<comment type="catalytic activity">
    <reaction evidence="21">
        <text>(6R)-5,10-methylenetetrahydrofolyl-(gamma-L-Glu)(n) + L-glutamate + ATP = (6R)-5,10-methylenetetrahydrofolyl-(gamma-L-Glu)(n+1) + ADP + phosphate + H(+)</text>
        <dbReference type="Rhea" id="RHEA:51912"/>
        <dbReference type="Rhea" id="RHEA-COMP:13257"/>
        <dbReference type="Rhea" id="RHEA-COMP:13258"/>
        <dbReference type="ChEBI" id="CHEBI:15378"/>
        <dbReference type="ChEBI" id="CHEBI:29985"/>
        <dbReference type="ChEBI" id="CHEBI:30616"/>
        <dbReference type="ChEBI" id="CHEBI:43474"/>
        <dbReference type="ChEBI" id="CHEBI:136572"/>
        <dbReference type="ChEBI" id="CHEBI:456216"/>
        <dbReference type="EC" id="6.3.2.17"/>
    </reaction>
</comment>
<dbReference type="InterPro" id="IPR004101">
    <property type="entry name" value="Mur_ligase_C"/>
</dbReference>